<evidence type="ECO:0000313" key="2">
    <source>
        <dbReference type="EMBL" id="MER2492662.1"/>
    </source>
</evidence>
<gene>
    <name evidence="2" type="ORF">ABS311_12320</name>
</gene>
<dbReference type="RefSeq" id="WP_350402120.1">
    <property type="nucleotide sequence ID" value="NZ_JBELOE010000217.1"/>
</dbReference>
<reference evidence="2 3" key="1">
    <citation type="submission" date="2024-06" db="EMBL/GenBank/DDBJ databases">
        <authorList>
            <person name="Chen R.Y."/>
        </authorList>
    </citation>
    <scope>NUCLEOTIDE SEQUENCE [LARGE SCALE GENOMIC DNA]</scope>
    <source>
        <strain evidence="2 3">D2</strain>
    </source>
</reference>
<proteinExistence type="predicted"/>
<sequence length="458" mass="49889">MLNTVTGKLKNTRSNPWQSKLSLLASAIIAASASAYAQAAEANEFLDGRVHVNFLAMQNYQSIQAKEGAFRPEDEEQAGGFGRLRVNLQFKFKITEHITADVDIAEEPNDFGNNGDRDFSFHQDFAGIEFDLLGLSETTKNNNDLTLRIGNIGAAPFQFKGFQDGADNQGNALIGNGITDYATAENGIQLSYSQSYDKGFIRAYNVAGHMTTSSFGEAFQQDRGYNYRLQGTLEFAGGFKAGLNLFKANQGDQPTFENGMASLSGVTTTNYRFGDGENYNFSASASSERDTHVGALPGLNQSIVQLNLAYQPTEQTSVIFMLGQSADDYTFADTAGNAVAGITYFGSNGVADPEGTTFDSNNVIKGDSSVDYWVLEAQQYLLPNKFYLAARYSAAENTSDLIEQSDNEVTRLQVGAGYWLNERTLWKFEYVDQDEGVNSGGQIGQGFSGVTSELSVKF</sequence>
<evidence type="ECO:0000313" key="3">
    <source>
        <dbReference type="Proteomes" id="UP001467690"/>
    </source>
</evidence>
<accession>A0ABV1RI94</accession>
<comment type="caution">
    <text evidence="2">The sequence shown here is derived from an EMBL/GenBank/DDBJ whole genome shotgun (WGS) entry which is preliminary data.</text>
</comment>
<evidence type="ECO:0008006" key="4">
    <source>
        <dbReference type="Google" id="ProtNLM"/>
    </source>
</evidence>
<protein>
    <recommendedName>
        <fullName evidence="4">Porin</fullName>
    </recommendedName>
</protein>
<dbReference type="SUPFAM" id="SSF56935">
    <property type="entry name" value="Porins"/>
    <property type="match status" value="1"/>
</dbReference>
<feature type="signal peptide" evidence="1">
    <location>
        <begin position="1"/>
        <end position="39"/>
    </location>
</feature>
<organism evidence="2 3">
    <name type="scientific">Catenovulum sediminis</name>
    <dbReference type="NCBI Taxonomy" id="1740262"/>
    <lineage>
        <taxon>Bacteria</taxon>
        <taxon>Pseudomonadati</taxon>
        <taxon>Pseudomonadota</taxon>
        <taxon>Gammaproteobacteria</taxon>
        <taxon>Alteromonadales</taxon>
        <taxon>Alteromonadaceae</taxon>
        <taxon>Catenovulum</taxon>
    </lineage>
</organism>
<keyword evidence="1" id="KW-0732">Signal</keyword>
<evidence type="ECO:0000256" key="1">
    <source>
        <dbReference type="SAM" id="SignalP"/>
    </source>
</evidence>
<feature type="chain" id="PRO_5045610734" description="Porin" evidence="1">
    <location>
        <begin position="40"/>
        <end position="458"/>
    </location>
</feature>
<dbReference type="EMBL" id="JBELOE010000217">
    <property type="protein sequence ID" value="MER2492662.1"/>
    <property type="molecule type" value="Genomic_DNA"/>
</dbReference>
<dbReference type="Proteomes" id="UP001467690">
    <property type="component" value="Unassembled WGS sequence"/>
</dbReference>
<keyword evidence="3" id="KW-1185">Reference proteome</keyword>
<name>A0ABV1RI94_9ALTE</name>